<reference evidence="2 3" key="1">
    <citation type="submission" date="2022-09" db="EMBL/GenBank/DDBJ databases">
        <authorList>
            <person name="Han X.L."/>
            <person name="Wang Q."/>
            <person name="Lu T."/>
        </authorList>
    </citation>
    <scope>NUCLEOTIDE SEQUENCE [LARGE SCALE GENOMIC DNA]</scope>
    <source>
        <strain evidence="2 3">WQ 127069</strain>
    </source>
</reference>
<dbReference type="Pfam" id="PF11196">
    <property type="entry name" value="DUF2834"/>
    <property type="match status" value="1"/>
</dbReference>
<sequence length="107" mass="12328">MKREHGYLLLAIVGTVLPYWYFIPFLQTHGLDVKEFVNQLFANKISGFFAMDVIVSSVVLWYFILIEGKKLGIKRLWVYVIASLTVGVSLGLPLFLYTRERKKSRGV</sequence>
<keyword evidence="1" id="KW-0472">Membrane</keyword>
<feature type="transmembrane region" description="Helical" evidence="1">
    <location>
        <begin position="45"/>
        <end position="64"/>
    </location>
</feature>
<dbReference type="InterPro" id="IPR021362">
    <property type="entry name" value="DUF2834"/>
</dbReference>
<dbReference type="Proteomes" id="UP001652445">
    <property type="component" value="Unassembled WGS sequence"/>
</dbReference>
<gene>
    <name evidence="2" type="ORF">OB236_04460</name>
</gene>
<accession>A0ABT2UCG6</accession>
<evidence type="ECO:0000313" key="3">
    <source>
        <dbReference type="Proteomes" id="UP001652445"/>
    </source>
</evidence>
<protein>
    <submittedName>
        <fullName evidence="2">DUF2834 domain-containing protein</fullName>
    </submittedName>
</protein>
<keyword evidence="3" id="KW-1185">Reference proteome</keyword>
<organism evidence="2 3">
    <name type="scientific">Paenibacillus baimaensis</name>
    <dbReference type="NCBI Taxonomy" id="2982185"/>
    <lineage>
        <taxon>Bacteria</taxon>
        <taxon>Bacillati</taxon>
        <taxon>Bacillota</taxon>
        <taxon>Bacilli</taxon>
        <taxon>Bacillales</taxon>
        <taxon>Paenibacillaceae</taxon>
        <taxon>Paenibacillus</taxon>
    </lineage>
</organism>
<name>A0ABT2UCG6_9BACL</name>
<proteinExistence type="predicted"/>
<dbReference type="RefSeq" id="WP_262682946.1">
    <property type="nucleotide sequence ID" value="NZ_JAOQIO010000007.1"/>
</dbReference>
<dbReference type="EMBL" id="JAOQIO010000007">
    <property type="protein sequence ID" value="MCU6791379.1"/>
    <property type="molecule type" value="Genomic_DNA"/>
</dbReference>
<comment type="caution">
    <text evidence="2">The sequence shown here is derived from an EMBL/GenBank/DDBJ whole genome shotgun (WGS) entry which is preliminary data.</text>
</comment>
<feature type="transmembrane region" description="Helical" evidence="1">
    <location>
        <begin position="7"/>
        <end position="25"/>
    </location>
</feature>
<evidence type="ECO:0000313" key="2">
    <source>
        <dbReference type="EMBL" id="MCU6791379.1"/>
    </source>
</evidence>
<keyword evidence="1" id="KW-0812">Transmembrane</keyword>
<keyword evidence="1" id="KW-1133">Transmembrane helix</keyword>
<feature type="transmembrane region" description="Helical" evidence="1">
    <location>
        <begin position="76"/>
        <end position="97"/>
    </location>
</feature>
<evidence type="ECO:0000256" key="1">
    <source>
        <dbReference type="SAM" id="Phobius"/>
    </source>
</evidence>